<name>A0A382G937_9ZZZZ</name>
<evidence type="ECO:0000259" key="1">
    <source>
        <dbReference type="Pfam" id="PF02151"/>
    </source>
</evidence>
<proteinExistence type="predicted"/>
<protein>
    <recommendedName>
        <fullName evidence="1">UVR domain-containing protein</fullName>
    </recommendedName>
</protein>
<dbReference type="AlphaFoldDB" id="A0A382G937"/>
<evidence type="ECO:0000313" key="2">
    <source>
        <dbReference type="EMBL" id="SVB71342.1"/>
    </source>
</evidence>
<gene>
    <name evidence="2" type="ORF">METZ01_LOCUS224196</name>
</gene>
<accession>A0A382G937</accession>
<dbReference type="InterPro" id="IPR001943">
    <property type="entry name" value="UVR_dom"/>
</dbReference>
<feature type="domain" description="UVR" evidence="1">
    <location>
        <begin position="64"/>
        <end position="88"/>
    </location>
</feature>
<sequence>MTEKQYQILLNRIKRDLYNEFINPETAHFGMKYIDEPENNDVIYEGIMSEKDILQAELGRLCTLQNKYIENEDYEKAEILKNRIIKLQIKINKL</sequence>
<organism evidence="2">
    <name type="scientific">marine metagenome</name>
    <dbReference type="NCBI Taxonomy" id="408172"/>
    <lineage>
        <taxon>unclassified sequences</taxon>
        <taxon>metagenomes</taxon>
        <taxon>ecological metagenomes</taxon>
    </lineage>
</organism>
<reference evidence="2" key="1">
    <citation type="submission" date="2018-05" db="EMBL/GenBank/DDBJ databases">
        <authorList>
            <person name="Lanie J.A."/>
            <person name="Ng W.-L."/>
            <person name="Kazmierczak K.M."/>
            <person name="Andrzejewski T.M."/>
            <person name="Davidsen T.M."/>
            <person name="Wayne K.J."/>
            <person name="Tettelin H."/>
            <person name="Glass J.I."/>
            <person name="Rusch D."/>
            <person name="Podicherti R."/>
            <person name="Tsui H.-C.T."/>
            <person name="Winkler M.E."/>
        </authorList>
    </citation>
    <scope>NUCLEOTIDE SEQUENCE</scope>
</reference>
<dbReference type="EMBL" id="UINC01054067">
    <property type="protein sequence ID" value="SVB71342.1"/>
    <property type="molecule type" value="Genomic_DNA"/>
</dbReference>
<dbReference type="Pfam" id="PF02151">
    <property type="entry name" value="UVR"/>
    <property type="match status" value="1"/>
</dbReference>